<evidence type="ECO:0000256" key="10">
    <source>
        <dbReference type="ARBA" id="ARBA00022827"/>
    </source>
</evidence>
<dbReference type="FunFam" id="2.160.20.60:FF:000001">
    <property type="entry name" value="Glutamate synthase, large subunit"/>
    <property type="match status" value="1"/>
</dbReference>
<dbReference type="Gene3D" id="3.60.20.10">
    <property type="entry name" value="Glutamine Phosphoribosylpyrophosphate, subunit 1, domain 1"/>
    <property type="match status" value="1"/>
</dbReference>
<feature type="domain" description="Glutamine amidotransferase type-2" evidence="22">
    <location>
        <begin position="19"/>
        <end position="415"/>
    </location>
</feature>
<gene>
    <name evidence="23" type="primary">gltB</name>
    <name evidence="23" type="ORF">H5P30_09935</name>
</gene>
<dbReference type="InterPro" id="IPR050711">
    <property type="entry name" value="ET-N_metabolism_enzyme"/>
</dbReference>
<dbReference type="InterPro" id="IPR006982">
    <property type="entry name" value="Glu_synth_centr_N"/>
</dbReference>
<evidence type="ECO:0000256" key="17">
    <source>
        <dbReference type="ARBA" id="ARBA00037898"/>
    </source>
</evidence>
<reference evidence="23 24" key="1">
    <citation type="submission" date="2020-07" db="EMBL/GenBank/DDBJ databases">
        <authorList>
            <person name="Feng X."/>
        </authorList>
    </citation>
    <scope>NUCLEOTIDE SEQUENCE [LARGE SCALE GENOMIC DNA]</scope>
    <source>
        <strain evidence="23 24">JCM14086</strain>
    </source>
</reference>
<dbReference type="SUPFAM" id="SSF56235">
    <property type="entry name" value="N-terminal nucleophile aminohydrolases (Ntn hydrolases)"/>
    <property type="match status" value="1"/>
</dbReference>
<dbReference type="CDD" id="cd02808">
    <property type="entry name" value="GltS_FMN"/>
    <property type="match status" value="1"/>
</dbReference>
<evidence type="ECO:0000256" key="15">
    <source>
        <dbReference type="ARBA" id="ARBA00023164"/>
    </source>
</evidence>
<dbReference type="InterPro" id="IPR002932">
    <property type="entry name" value="Glu_synthdom"/>
</dbReference>
<dbReference type="InterPro" id="IPR036485">
    <property type="entry name" value="Glu_synth_asu_C_sf"/>
</dbReference>
<dbReference type="InterPro" id="IPR017932">
    <property type="entry name" value="GATase_2_dom"/>
</dbReference>
<evidence type="ECO:0000256" key="5">
    <source>
        <dbReference type="ARBA" id="ARBA00012079"/>
    </source>
</evidence>
<dbReference type="Gene3D" id="3.20.20.70">
    <property type="entry name" value="Aldolase class I"/>
    <property type="match status" value="2"/>
</dbReference>
<dbReference type="RefSeq" id="WP_185692795.1">
    <property type="nucleotide sequence ID" value="NZ_JACHVA010000082.1"/>
</dbReference>
<evidence type="ECO:0000256" key="8">
    <source>
        <dbReference type="ARBA" id="ARBA00022643"/>
    </source>
</evidence>
<evidence type="ECO:0000256" key="14">
    <source>
        <dbReference type="ARBA" id="ARBA00023014"/>
    </source>
</evidence>
<protein>
    <recommendedName>
        <fullName evidence="19">Glutamate synthase [NADPH] large chain</fullName>
        <ecNumber evidence="5">1.4.1.13</ecNumber>
    </recommendedName>
    <alternativeName>
        <fullName evidence="20">Glutamate synthase subunit alpha</fullName>
    </alternativeName>
</protein>
<comment type="cofactor">
    <cofactor evidence="1">
        <name>FMN</name>
        <dbReference type="ChEBI" id="CHEBI:58210"/>
    </cofactor>
</comment>
<dbReference type="CDD" id="cd00713">
    <property type="entry name" value="GltS"/>
    <property type="match status" value="1"/>
</dbReference>
<evidence type="ECO:0000256" key="12">
    <source>
        <dbReference type="ARBA" id="ARBA00023002"/>
    </source>
</evidence>
<dbReference type="InterPro" id="IPR002489">
    <property type="entry name" value="Glu_synth_asu_C"/>
</dbReference>
<evidence type="ECO:0000256" key="16">
    <source>
        <dbReference type="ARBA" id="ARBA00023291"/>
    </source>
</evidence>
<keyword evidence="10" id="KW-0274">FAD</keyword>
<keyword evidence="8" id="KW-0288">FMN</keyword>
<keyword evidence="16" id="KW-0003">3Fe-4S</keyword>
<evidence type="ECO:0000256" key="9">
    <source>
        <dbReference type="ARBA" id="ARBA00022723"/>
    </source>
</evidence>
<evidence type="ECO:0000256" key="21">
    <source>
        <dbReference type="SAM" id="MobiDB-lite"/>
    </source>
</evidence>
<evidence type="ECO:0000256" key="13">
    <source>
        <dbReference type="ARBA" id="ARBA00023004"/>
    </source>
</evidence>
<comment type="catalytic activity">
    <reaction evidence="18">
        <text>2 L-glutamate + NADP(+) = L-glutamine + 2-oxoglutarate + NADPH + H(+)</text>
        <dbReference type="Rhea" id="RHEA:15501"/>
        <dbReference type="ChEBI" id="CHEBI:15378"/>
        <dbReference type="ChEBI" id="CHEBI:16810"/>
        <dbReference type="ChEBI" id="CHEBI:29985"/>
        <dbReference type="ChEBI" id="CHEBI:57783"/>
        <dbReference type="ChEBI" id="CHEBI:58349"/>
        <dbReference type="ChEBI" id="CHEBI:58359"/>
        <dbReference type="EC" id="1.4.1.13"/>
    </reaction>
</comment>
<evidence type="ECO:0000256" key="2">
    <source>
        <dbReference type="ARBA" id="ARBA00001927"/>
    </source>
</evidence>
<dbReference type="Pfam" id="PF01645">
    <property type="entry name" value="Glu_synthase"/>
    <property type="match status" value="1"/>
</dbReference>
<dbReference type="PANTHER" id="PTHR11938">
    <property type="entry name" value="FAD NADPH DEHYDROGENASE/OXIDOREDUCTASE"/>
    <property type="match status" value="1"/>
</dbReference>
<keyword evidence="15" id="KW-0314">Glutamate biosynthesis</keyword>
<organism evidence="23 24">
    <name type="scientific">Puniceicoccus vermicola</name>
    <dbReference type="NCBI Taxonomy" id="388746"/>
    <lineage>
        <taxon>Bacteria</taxon>
        <taxon>Pseudomonadati</taxon>
        <taxon>Verrucomicrobiota</taxon>
        <taxon>Opitutia</taxon>
        <taxon>Puniceicoccales</taxon>
        <taxon>Puniceicoccaceae</taxon>
        <taxon>Puniceicoccus</taxon>
    </lineage>
</organism>
<keyword evidence="6" id="KW-0028">Amino-acid biosynthesis</keyword>
<keyword evidence="13" id="KW-0408">Iron</keyword>
<comment type="cofactor">
    <cofactor evidence="2">
        <name>[3Fe-4S] cluster</name>
        <dbReference type="ChEBI" id="CHEBI:21137"/>
    </cofactor>
</comment>
<dbReference type="PROSITE" id="PS51278">
    <property type="entry name" value="GATASE_TYPE_2"/>
    <property type="match status" value="1"/>
</dbReference>
<feature type="compositionally biased region" description="Basic and acidic residues" evidence="21">
    <location>
        <begin position="914"/>
        <end position="923"/>
    </location>
</feature>
<evidence type="ECO:0000256" key="18">
    <source>
        <dbReference type="ARBA" id="ARBA00048151"/>
    </source>
</evidence>
<dbReference type="EMBL" id="JACHVA010000082">
    <property type="protein sequence ID" value="MBC2602095.1"/>
    <property type="molecule type" value="Genomic_DNA"/>
</dbReference>
<dbReference type="GO" id="GO:0051538">
    <property type="term" value="F:3 iron, 4 sulfur cluster binding"/>
    <property type="evidence" value="ECO:0007669"/>
    <property type="project" value="UniProtKB-KW"/>
</dbReference>
<proteinExistence type="inferred from homology"/>
<keyword evidence="12 23" id="KW-0560">Oxidoreductase</keyword>
<dbReference type="InterPro" id="IPR013785">
    <property type="entry name" value="Aldolase_TIM"/>
</dbReference>
<evidence type="ECO:0000313" key="24">
    <source>
        <dbReference type="Proteomes" id="UP000525652"/>
    </source>
</evidence>
<keyword evidence="14" id="KW-0411">Iron-sulfur</keyword>
<dbReference type="Gene3D" id="2.160.20.60">
    <property type="entry name" value="Glutamate synthase, alpha subunit, C-terminal domain"/>
    <property type="match status" value="1"/>
</dbReference>
<keyword evidence="7" id="KW-0285">Flavoprotein</keyword>
<comment type="cofactor">
    <cofactor evidence="3">
        <name>FAD</name>
        <dbReference type="ChEBI" id="CHEBI:57692"/>
    </cofactor>
</comment>
<dbReference type="EC" id="1.4.1.13" evidence="5"/>
<dbReference type="PANTHER" id="PTHR11938:SF133">
    <property type="entry name" value="GLUTAMATE SYNTHASE (NADH)"/>
    <property type="match status" value="1"/>
</dbReference>
<dbReference type="Pfam" id="PF00310">
    <property type="entry name" value="GATase_2"/>
    <property type="match status" value="1"/>
</dbReference>
<dbReference type="SUPFAM" id="SSF51395">
    <property type="entry name" value="FMN-linked oxidoreductases"/>
    <property type="match status" value="1"/>
</dbReference>
<evidence type="ECO:0000256" key="6">
    <source>
        <dbReference type="ARBA" id="ARBA00022605"/>
    </source>
</evidence>
<dbReference type="SUPFAM" id="SSF69336">
    <property type="entry name" value="Alpha subunit of glutamate synthase, C-terminal domain"/>
    <property type="match status" value="1"/>
</dbReference>
<name>A0A7X1AY09_9BACT</name>
<dbReference type="CDD" id="cd00982">
    <property type="entry name" value="gltB_C"/>
    <property type="match status" value="1"/>
</dbReference>
<dbReference type="GO" id="GO:0046872">
    <property type="term" value="F:metal ion binding"/>
    <property type="evidence" value="ECO:0007669"/>
    <property type="project" value="UniProtKB-KW"/>
</dbReference>
<evidence type="ECO:0000256" key="20">
    <source>
        <dbReference type="ARBA" id="ARBA00079921"/>
    </source>
</evidence>
<evidence type="ECO:0000256" key="11">
    <source>
        <dbReference type="ARBA" id="ARBA00022962"/>
    </source>
</evidence>
<evidence type="ECO:0000256" key="1">
    <source>
        <dbReference type="ARBA" id="ARBA00001917"/>
    </source>
</evidence>
<dbReference type="Pfam" id="PF04898">
    <property type="entry name" value="Glu_syn_central"/>
    <property type="match status" value="1"/>
</dbReference>
<dbReference type="Pfam" id="PF01493">
    <property type="entry name" value="GXGXG"/>
    <property type="match status" value="1"/>
</dbReference>
<comment type="caution">
    <text evidence="23">The sequence shown here is derived from an EMBL/GenBank/DDBJ whole genome shotgun (WGS) entry which is preliminary data.</text>
</comment>
<evidence type="ECO:0000256" key="4">
    <source>
        <dbReference type="ARBA" id="ARBA00009716"/>
    </source>
</evidence>
<evidence type="ECO:0000313" key="23">
    <source>
        <dbReference type="EMBL" id="MBC2602095.1"/>
    </source>
</evidence>
<dbReference type="GO" id="GO:0019676">
    <property type="term" value="P:ammonia assimilation cycle"/>
    <property type="evidence" value="ECO:0007669"/>
    <property type="project" value="TreeGrafter"/>
</dbReference>
<dbReference type="Proteomes" id="UP000525652">
    <property type="component" value="Unassembled WGS sequence"/>
</dbReference>
<comment type="pathway">
    <text evidence="17">Amino-acid biosynthesis; L-glutamate biosynthesis via GLT pathway; L-glutamate from 2-oxoglutarate and L-glutamine (NADP(+) route): step 1/1.</text>
</comment>
<dbReference type="InterPro" id="IPR029055">
    <property type="entry name" value="Ntn_hydrolases_N"/>
</dbReference>
<keyword evidence="24" id="KW-1185">Reference proteome</keyword>
<evidence type="ECO:0000256" key="19">
    <source>
        <dbReference type="ARBA" id="ARBA00072108"/>
    </source>
</evidence>
<dbReference type="GO" id="GO:0004355">
    <property type="term" value="F:glutamate synthase (NADPH) activity"/>
    <property type="evidence" value="ECO:0007669"/>
    <property type="project" value="UniProtKB-EC"/>
</dbReference>
<dbReference type="GO" id="GO:0006537">
    <property type="term" value="P:glutamate biosynthetic process"/>
    <property type="evidence" value="ECO:0007669"/>
    <property type="project" value="UniProtKB-KW"/>
</dbReference>
<evidence type="ECO:0000256" key="7">
    <source>
        <dbReference type="ARBA" id="ARBA00022630"/>
    </source>
</evidence>
<sequence>MTFDNPSPLYNPDQEHDACGVGFIANINGERSYATLDRALQGLKNLAHRGAIDADAVTGDGAGVLTQIPYELFESFLEEKGKTLYEKSDLGVGMVFMPRDDEYARNHAKQIIEDAIKKEGLNFLAWRDVPVNPECLGKKAELTRPAIVQVLIGKAPEMDGDAYERALFLAMRTAMREAGEKNIPDFYIVSFSHRTITYKGLLNAPQVGQFYTDLRSELYQTAFTVFHQRFATNTLPDWTKAQPYRMLAHNGEINTIKGNRNLMRAREFSNNHGVWGDRYKDLSPMIQQDMSDSTSLDNTLQLLSVGGRTCFHGVSMMIPSAWENNPNLPEDVRAFYRCHSAMMEPWDGPAAVAFTDGRFVGGTLDRNGLRPCRYKIYEDGFIVLGSEAGLIRDWGSPVIEAGRLGPGRMIAVDIEKHTVLRDADIKNVLAGDEDYVSWCKRSLVPLSDLIAKKKKREVEPIDEKEITPLRVCFGYSTDEEEMVLKPLVQTGQEAVASMGDDTPLAVFSQRSRLLFSYFRQLFAQVTNPAIDSLRERSVMSVKVNLGGRLGLFEPLSSEHPFITLESPLLFESELKAIRESKVFKGTDTVIDTTFPADIDSEKFGEEVKRLVSEAVDAVEGGAKLILLSDRKTSAKRAPIPALLAVGAVHQGLVRAGRRLRCDIIADTAEARDVHQIACLLGFGANAVHPWFAQDMLIKMGAADEEKPLDAEAALANYRKAIDKGILKIMSKMGISTLFSYQGAQVFEAVGISYPVIRECFRGSACPIGGIGYPQICDETLARHQKAYGKEPAELWDEGYYSVVKRGAAEFHGWNSKVVGGMNKIFRGDSKKFDRFLPFKEASENHQSMSVRDLLKFRYLTKPISLENVEPIDEIRRRFTTAGMSLGAISPETHEALAIAMNSIGGKSNSGEGGEDPKRFRIRPDGTSANSAIKQVASGRFGVTAAYLANAREIEIKVAQGAKPGEGGQLPGHKVTDLIATLRFSVPGVTLISPPPHHDIYSIEDLAQLIYDLKQVNPRAKVCVKLVSSSGVGTIAAGVAKAYADVILISGHDGGTGASPISSIKHAGSAWEIGLAEAHQVLMMNDLRSRVVLRTDGGMKTGRDIVIAAILGAEEFNFGTGALIAAGCAMFRVCHKNTCPVGVATQREDLRKKFKGKPENLINYFNAVAEDVRRIMANLGVATIDELVGRTDLLEQIQDPKNPKTATINFAGILHNPDPSGVLSRIHTRERNDRIGGEGSIDDQILQEAIETVTHLTPKFSQTYKVKNVHRNIGTHLSGEIAYMHGNNGMPAGTMDLKFIGSAGQSFGTFLVQGVRLTLMGEANDYVGKGMNGGEIIVRPQDRESFVWKDNIIVGNTCLYGSTGGFLFAAGLAGERFAVRNSGGTAVVEGIGDHGCEYMTGGTVVVLGETGTNFGAGMSGGLAFIYDPDKKFEQSYNPEMVTPARLDKNDEITALKKLIELHASLTESPHAKALLKKWKTTVSHFWKVVPHRAEGLPEPVFEFGEKLEAVIAKA</sequence>
<dbReference type="NCBIfam" id="NF008730">
    <property type="entry name" value="PRK11750.1"/>
    <property type="match status" value="1"/>
</dbReference>
<keyword evidence="9" id="KW-0479">Metal-binding</keyword>
<feature type="region of interest" description="Disordered" evidence="21">
    <location>
        <begin position="903"/>
        <end position="924"/>
    </location>
</feature>
<accession>A0A7X1AY09</accession>
<dbReference type="FunFam" id="3.60.20.10:FF:000001">
    <property type="entry name" value="Glutamate synthase, large subunit"/>
    <property type="match status" value="1"/>
</dbReference>
<comment type="similarity">
    <text evidence="4">Belongs to the glutamate synthase family.</text>
</comment>
<keyword evidence="11" id="KW-0315">Glutamine amidotransferase</keyword>
<evidence type="ECO:0000256" key="3">
    <source>
        <dbReference type="ARBA" id="ARBA00001974"/>
    </source>
</evidence>
<evidence type="ECO:0000259" key="22">
    <source>
        <dbReference type="PROSITE" id="PS51278"/>
    </source>
</evidence>